<feature type="transmembrane region" description="Helical" evidence="9">
    <location>
        <begin position="455"/>
        <end position="479"/>
    </location>
</feature>
<dbReference type="OrthoDB" id="9814523at2"/>
<dbReference type="EMBL" id="MSTI01000057">
    <property type="protein sequence ID" value="OLV18744.1"/>
    <property type="molecule type" value="Genomic_DNA"/>
</dbReference>
<feature type="transmembrane region" description="Helical" evidence="9">
    <location>
        <begin position="239"/>
        <end position="261"/>
    </location>
</feature>
<keyword evidence="7 9" id="KW-0472">Membrane</keyword>
<feature type="transmembrane region" description="Helical" evidence="9">
    <location>
        <begin position="273"/>
        <end position="294"/>
    </location>
</feature>
<feature type="transmembrane region" description="Helical" evidence="9">
    <location>
        <begin position="491"/>
        <end position="507"/>
    </location>
</feature>
<keyword evidence="3" id="KW-0813">Transport</keyword>
<dbReference type="InterPro" id="IPR018212">
    <property type="entry name" value="Na/solute_symporter_CS"/>
</dbReference>
<dbReference type="NCBIfam" id="TIGR03648">
    <property type="entry name" value="Na_symport_lg"/>
    <property type="match status" value="1"/>
</dbReference>
<sequence>MSVQVWTYILVAITFSLYIGIALATRVRDTRSFYIAGQGIPPLWNGMAIAADWMSAASFLSITGIIAFSGYDGSVYLMGWTGGYVLLALLIAPFLRRFGKFTVPDFVGDRYGSQALRALAALTAILISFVYVAGQMRGVGVVFSRFLNTDITTGVIIGVFLVFLYASLSGMKGITWTQVSQYIVLILAFIIPAAAISLQLSGNPIPQLGFLNIVGDLDSLQRDLGFAAYTAQNKTNTDIFAITMALMVGTAGLPHVITRFYTTPTVQGARTSAIWAIVFIAILYTTVPALAIFAKTNLINSLENKPYASAPAWFKNWEKTKLVVFTDKNGDGLMQYKPGAAFLKTPTGGNDFAKPDPANANELYIDNDILVLATPEVANLSPFLIALVAAGGLAAALSTASGLLITVSGAVAHDIYYKLINPNASEGARLLAGRITVGVAAIAAGYFGINPPGFVAQVVALAFGLAAASFFPLLVLGIFDKRMNWQGAMSGLLLGLGFTLIYIINFTPSLGGRGAPADLFLGISTTGIGTVGMVINFVVAFAVSRLTPAPSQHVQDLVESVRYPSGTLTEAQSH</sequence>
<evidence type="ECO:0000256" key="5">
    <source>
        <dbReference type="ARBA" id="ARBA00022692"/>
    </source>
</evidence>
<dbReference type="RefSeq" id="WP_075831413.1">
    <property type="nucleotide sequence ID" value="NZ_MSTI01000057.1"/>
</dbReference>
<organism evidence="10 11">
    <name type="scientific">Deinococcus marmoris</name>
    <dbReference type="NCBI Taxonomy" id="249408"/>
    <lineage>
        <taxon>Bacteria</taxon>
        <taxon>Thermotogati</taxon>
        <taxon>Deinococcota</taxon>
        <taxon>Deinococci</taxon>
        <taxon>Deinococcales</taxon>
        <taxon>Deinococcaceae</taxon>
        <taxon>Deinococcus</taxon>
    </lineage>
</organism>
<feature type="transmembrane region" description="Helical" evidence="9">
    <location>
        <begin position="75"/>
        <end position="95"/>
    </location>
</feature>
<dbReference type="AlphaFoldDB" id="A0A1U7P0Q3"/>
<dbReference type="STRING" id="249408.BOO71_0004609"/>
<comment type="caution">
    <text evidence="10">The sequence shown here is derived from an EMBL/GenBank/DDBJ whole genome shotgun (WGS) entry which is preliminary data.</text>
</comment>
<evidence type="ECO:0000256" key="8">
    <source>
        <dbReference type="RuleBase" id="RU362091"/>
    </source>
</evidence>
<dbReference type="GO" id="GO:0022857">
    <property type="term" value="F:transmembrane transporter activity"/>
    <property type="evidence" value="ECO:0007669"/>
    <property type="project" value="InterPro"/>
</dbReference>
<dbReference type="PROSITE" id="PS00457">
    <property type="entry name" value="NA_SOLUT_SYMP_2"/>
    <property type="match status" value="1"/>
</dbReference>
<dbReference type="Gene3D" id="1.20.1730.10">
    <property type="entry name" value="Sodium/glucose cotransporter"/>
    <property type="match status" value="1"/>
</dbReference>
<feature type="transmembrane region" description="Helical" evidence="9">
    <location>
        <begin position="146"/>
        <end position="167"/>
    </location>
</feature>
<dbReference type="eggNOG" id="COG4147">
    <property type="taxonomic scope" value="Bacteria"/>
</dbReference>
<evidence type="ECO:0000256" key="4">
    <source>
        <dbReference type="ARBA" id="ARBA00022475"/>
    </source>
</evidence>
<dbReference type="InterPro" id="IPR038377">
    <property type="entry name" value="Na/Glc_symporter_sf"/>
</dbReference>
<evidence type="ECO:0000256" key="3">
    <source>
        <dbReference type="ARBA" id="ARBA00022448"/>
    </source>
</evidence>
<evidence type="ECO:0000313" key="10">
    <source>
        <dbReference type="EMBL" id="OLV18744.1"/>
    </source>
</evidence>
<evidence type="ECO:0000256" key="9">
    <source>
        <dbReference type="SAM" id="Phobius"/>
    </source>
</evidence>
<feature type="transmembrane region" description="Helical" evidence="9">
    <location>
        <begin position="6"/>
        <end position="25"/>
    </location>
</feature>
<dbReference type="GO" id="GO:0005886">
    <property type="term" value="C:plasma membrane"/>
    <property type="evidence" value="ECO:0007669"/>
    <property type="project" value="TreeGrafter"/>
</dbReference>
<feature type="transmembrane region" description="Helical" evidence="9">
    <location>
        <begin position="46"/>
        <end position="69"/>
    </location>
</feature>
<feature type="transmembrane region" description="Helical" evidence="9">
    <location>
        <begin position="431"/>
        <end position="449"/>
    </location>
</feature>
<reference evidence="10 11" key="1">
    <citation type="submission" date="2017-01" db="EMBL/GenBank/DDBJ databases">
        <title>Genome Analysis of Deinococcus marmoris KOPRI26562.</title>
        <authorList>
            <person name="Kim J.H."/>
            <person name="Oh H.-M."/>
        </authorList>
    </citation>
    <scope>NUCLEOTIDE SEQUENCE [LARGE SCALE GENOMIC DNA]</scope>
    <source>
        <strain evidence="10 11">KOPRI26562</strain>
    </source>
</reference>
<evidence type="ECO:0000256" key="1">
    <source>
        <dbReference type="ARBA" id="ARBA00004141"/>
    </source>
</evidence>
<evidence type="ECO:0000256" key="6">
    <source>
        <dbReference type="ARBA" id="ARBA00022989"/>
    </source>
</evidence>
<dbReference type="PANTHER" id="PTHR48086:SF5">
    <property type="entry name" value="NA(+):SOLUTE SYMPORTER (SSF FAMILY)"/>
    <property type="match status" value="1"/>
</dbReference>
<protein>
    <submittedName>
        <fullName evidence="10">Acetate permease ActP (Cation/acetate symporter)</fullName>
    </submittedName>
</protein>
<feature type="transmembrane region" description="Helical" evidence="9">
    <location>
        <begin position="179"/>
        <end position="200"/>
    </location>
</feature>
<dbReference type="InterPro" id="IPR001734">
    <property type="entry name" value="Na/solute_symporter"/>
</dbReference>
<feature type="transmembrane region" description="Helical" evidence="9">
    <location>
        <begin position="383"/>
        <end position="411"/>
    </location>
</feature>
<keyword evidence="5 9" id="KW-0812">Transmembrane</keyword>
<gene>
    <name evidence="10" type="ORF">BOO71_0004609</name>
</gene>
<keyword evidence="4" id="KW-1003">Cell membrane</keyword>
<proteinExistence type="inferred from homology"/>
<feature type="transmembrane region" description="Helical" evidence="9">
    <location>
        <begin position="115"/>
        <end position="134"/>
    </location>
</feature>
<dbReference type="InterPro" id="IPR019899">
    <property type="entry name" value="Na/solute_symporter_VC_2705"/>
</dbReference>
<dbReference type="InterPro" id="IPR050277">
    <property type="entry name" value="Sodium:Solute_Symporter"/>
</dbReference>
<dbReference type="GO" id="GO:0046942">
    <property type="term" value="P:carboxylic acid transport"/>
    <property type="evidence" value="ECO:0007669"/>
    <property type="project" value="UniProtKB-ARBA"/>
</dbReference>
<name>A0A1U7P0Q3_9DEIO</name>
<dbReference type="CDD" id="cd11480">
    <property type="entry name" value="SLC5sbd_u4"/>
    <property type="match status" value="1"/>
</dbReference>
<dbReference type="Proteomes" id="UP000186607">
    <property type="component" value="Unassembled WGS sequence"/>
</dbReference>
<keyword evidence="6 9" id="KW-1133">Transmembrane helix</keyword>
<evidence type="ECO:0000256" key="2">
    <source>
        <dbReference type="ARBA" id="ARBA00006434"/>
    </source>
</evidence>
<evidence type="ECO:0000313" key="11">
    <source>
        <dbReference type="Proteomes" id="UP000186607"/>
    </source>
</evidence>
<feature type="transmembrane region" description="Helical" evidence="9">
    <location>
        <begin position="519"/>
        <end position="543"/>
    </location>
</feature>
<comment type="similarity">
    <text evidence="2 8">Belongs to the sodium:solute symporter (SSF) (TC 2.A.21) family.</text>
</comment>
<evidence type="ECO:0000256" key="7">
    <source>
        <dbReference type="ARBA" id="ARBA00023136"/>
    </source>
</evidence>
<dbReference type="Pfam" id="PF00474">
    <property type="entry name" value="SSF"/>
    <property type="match status" value="2"/>
</dbReference>
<accession>A0A1U7P0Q3</accession>
<keyword evidence="11" id="KW-1185">Reference proteome</keyword>
<comment type="subcellular location">
    <subcellularLocation>
        <location evidence="1">Membrane</location>
        <topology evidence="1">Multi-pass membrane protein</topology>
    </subcellularLocation>
</comment>
<dbReference type="PANTHER" id="PTHR48086">
    <property type="entry name" value="SODIUM/PROLINE SYMPORTER-RELATED"/>
    <property type="match status" value="1"/>
</dbReference>
<dbReference type="PROSITE" id="PS50283">
    <property type="entry name" value="NA_SOLUT_SYMP_3"/>
    <property type="match status" value="1"/>
</dbReference>